<evidence type="ECO:0000259" key="6">
    <source>
        <dbReference type="Pfam" id="PF01699"/>
    </source>
</evidence>
<comment type="subcellular location">
    <subcellularLocation>
        <location evidence="1">Membrane</location>
        <topology evidence="1">Multi-pass membrane protein</topology>
    </subcellularLocation>
</comment>
<dbReference type="InterPro" id="IPR004481">
    <property type="entry name" value="K/Na/Ca-exchanger"/>
</dbReference>
<dbReference type="GO" id="GO:0005886">
    <property type="term" value="C:plasma membrane"/>
    <property type="evidence" value="ECO:0007669"/>
    <property type="project" value="TreeGrafter"/>
</dbReference>
<evidence type="ECO:0000256" key="3">
    <source>
        <dbReference type="ARBA" id="ARBA00022989"/>
    </source>
</evidence>
<dbReference type="Proteomes" id="UP000264719">
    <property type="component" value="Unassembled WGS sequence"/>
</dbReference>
<evidence type="ECO:0000313" key="8">
    <source>
        <dbReference type="Proteomes" id="UP000264719"/>
    </source>
</evidence>
<dbReference type="InterPro" id="IPR004837">
    <property type="entry name" value="NaCa_Exmemb"/>
</dbReference>
<feature type="transmembrane region" description="Helical" evidence="5">
    <location>
        <begin position="72"/>
        <end position="95"/>
    </location>
</feature>
<dbReference type="InterPro" id="IPR044880">
    <property type="entry name" value="NCX_ion-bd_dom_sf"/>
</dbReference>
<feature type="transmembrane region" description="Helical" evidence="5">
    <location>
        <begin position="6"/>
        <end position="27"/>
    </location>
</feature>
<dbReference type="AlphaFoldDB" id="A0A348WJC3"/>
<evidence type="ECO:0000256" key="2">
    <source>
        <dbReference type="ARBA" id="ARBA00022692"/>
    </source>
</evidence>
<feature type="non-terminal residue" evidence="7">
    <location>
        <position position="1"/>
    </location>
</feature>
<comment type="caution">
    <text evidence="7">The sequence shown here is derived from an EMBL/GenBank/DDBJ whole genome shotgun (WGS) entry which is preliminary data.</text>
</comment>
<keyword evidence="3 5" id="KW-1133">Transmembrane helix</keyword>
<evidence type="ECO:0000256" key="4">
    <source>
        <dbReference type="ARBA" id="ARBA00023136"/>
    </source>
</evidence>
<feature type="transmembrane region" description="Helical" evidence="5">
    <location>
        <begin position="131"/>
        <end position="149"/>
    </location>
</feature>
<gene>
    <name evidence="7" type="ORF">DCS45_22580</name>
</gene>
<organism evidence="7 8">
    <name type="scientific">Roseovarius nubinhibens</name>
    <dbReference type="NCBI Taxonomy" id="314263"/>
    <lineage>
        <taxon>Bacteria</taxon>
        <taxon>Pseudomonadati</taxon>
        <taxon>Pseudomonadota</taxon>
        <taxon>Alphaproteobacteria</taxon>
        <taxon>Rhodobacterales</taxon>
        <taxon>Roseobacteraceae</taxon>
        <taxon>Roseovarius</taxon>
    </lineage>
</organism>
<feature type="transmembrane region" description="Helical" evidence="5">
    <location>
        <begin position="39"/>
        <end position="66"/>
    </location>
</feature>
<dbReference type="PANTHER" id="PTHR10846">
    <property type="entry name" value="SODIUM/POTASSIUM/CALCIUM EXCHANGER"/>
    <property type="match status" value="1"/>
</dbReference>
<dbReference type="GO" id="GO:0005262">
    <property type="term" value="F:calcium channel activity"/>
    <property type="evidence" value="ECO:0007669"/>
    <property type="project" value="TreeGrafter"/>
</dbReference>
<dbReference type="GO" id="GO:0008273">
    <property type="term" value="F:calcium, potassium:sodium antiporter activity"/>
    <property type="evidence" value="ECO:0007669"/>
    <property type="project" value="TreeGrafter"/>
</dbReference>
<evidence type="ECO:0000256" key="5">
    <source>
        <dbReference type="SAM" id="Phobius"/>
    </source>
</evidence>
<keyword evidence="2 5" id="KW-0812">Transmembrane</keyword>
<protein>
    <submittedName>
        <fullName evidence="7">Sodium:proton exchanger</fullName>
    </submittedName>
</protein>
<evidence type="ECO:0000313" key="7">
    <source>
        <dbReference type="EMBL" id="HAR54635.1"/>
    </source>
</evidence>
<dbReference type="Gene3D" id="1.20.1420.30">
    <property type="entry name" value="NCX, central ion-binding region"/>
    <property type="match status" value="1"/>
</dbReference>
<accession>A0A348WJC3</accession>
<name>A0A348WJC3_9RHOB</name>
<keyword evidence="4 5" id="KW-0472">Membrane</keyword>
<dbReference type="Pfam" id="PF01699">
    <property type="entry name" value="Na_Ca_ex"/>
    <property type="match status" value="1"/>
</dbReference>
<dbReference type="EMBL" id="DMVW01000220">
    <property type="protein sequence ID" value="HAR54635.1"/>
    <property type="molecule type" value="Genomic_DNA"/>
</dbReference>
<reference evidence="7 8" key="1">
    <citation type="journal article" date="2018" name="Nat. Biotechnol.">
        <title>A standardized bacterial taxonomy based on genome phylogeny substantially revises the tree of life.</title>
        <authorList>
            <person name="Parks D.H."/>
            <person name="Chuvochina M."/>
            <person name="Waite D.W."/>
            <person name="Rinke C."/>
            <person name="Skarshewski A."/>
            <person name="Chaumeil P.A."/>
            <person name="Hugenholtz P."/>
        </authorList>
    </citation>
    <scope>NUCLEOTIDE SEQUENCE [LARGE SCALE GENOMIC DNA]</scope>
    <source>
        <strain evidence="7">UBA9169</strain>
    </source>
</reference>
<feature type="transmembrane region" description="Helical" evidence="5">
    <location>
        <begin position="107"/>
        <end position="125"/>
    </location>
</feature>
<proteinExistence type="predicted"/>
<dbReference type="GO" id="GO:0006874">
    <property type="term" value="P:intracellular calcium ion homeostasis"/>
    <property type="evidence" value="ECO:0007669"/>
    <property type="project" value="TreeGrafter"/>
</dbReference>
<evidence type="ECO:0000256" key="1">
    <source>
        <dbReference type="ARBA" id="ARBA00004141"/>
    </source>
</evidence>
<dbReference type="PANTHER" id="PTHR10846:SF8">
    <property type="entry name" value="INNER MEMBRANE PROTEIN YRBG"/>
    <property type="match status" value="1"/>
</dbReference>
<feature type="domain" description="Sodium/calcium exchanger membrane region" evidence="6">
    <location>
        <begin position="9"/>
        <end position="148"/>
    </location>
</feature>
<sequence length="150" mass="16122">PDMPWWQIIMFLVLGLIGLPLGADLLVDNASIIARQYGVSDAIIGLTLVALGTSLPELATTVMAALRKQADVALGNVIGSNMFNLLAIIGVAALIGPIPVDAEFLRFDLWVMLAASLVLIPFVFWKWDIGRVWGAGFSAAYLIYIAVLLI</sequence>